<dbReference type="NCBIfam" id="TIGR00027">
    <property type="entry name" value="mthyl_TIGR00027"/>
    <property type="match status" value="1"/>
</dbReference>
<keyword evidence="5 6" id="KW-0949">S-adenosyl-L-methionine</keyword>
<protein>
    <recommendedName>
        <fullName evidence="6">S-adenosyl-L-methionine-dependent methyltransferase</fullName>
        <ecNumber evidence="6">2.1.1.-</ecNumber>
    </recommendedName>
</protein>
<dbReference type="Pfam" id="PF04072">
    <property type="entry name" value="LCM"/>
    <property type="match status" value="1"/>
</dbReference>
<reference evidence="7" key="1">
    <citation type="submission" date="2016-03" db="EMBL/GenBank/DDBJ databases">
        <authorList>
            <person name="Ploux O."/>
        </authorList>
    </citation>
    <scope>NUCLEOTIDE SEQUENCE</scope>
    <source>
        <strain evidence="7">UC10</strain>
    </source>
</reference>
<gene>
    <name evidence="7" type="ORF">MHPYR_60194</name>
</gene>
<keyword evidence="4 7" id="KW-0808">Transferase</keyword>
<evidence type="ECO:0000256" key="5">
    <source>
        <dbReference type="ARBA" id="ARBA00022691"/>
    </source>
</evidence>
<comment type="similarity">
    <text evidence="2 6">Belongs to the UPF0677 family.</text>
</comment>
<sequence length="301" mass="32728">MARTEGDTWDLASGVGATATAVAASRALAHRATLIDDPWAEPLVKAVGMEMFLQILDGHADADHSESDLQRMAQGMAVRTRYFDDFLIEATAGGIRQAVILASGLDTRSYRLNWPAGAEVFEIDQPGVIDFKATTLRGLGATPTAGLHTIGIDLREDWPSALRANGLDPSRPTAWIAEGLLIYLPPEAQDRLFEHITALSPAGSRLATEFMPSMGAFTGDADGADQDGQERWRKLGFHDDLADLVFHGERSHVIDYLDGLGWHVTGELVQELFEANGFDNHDDDEMAAQFTGFQYITATLS</sequence>
<evidence type="ECO:0000256" key="3">
    <source>
        <dbReference type="ARBA" id="ARBA00022603"/>
    </source>
</evidence>
<dbReference type="PANTHER" id="PTHR43619:SF2">
    <property type="entry name" value="S-ADENOSYL-L-METHIONINE-DEPENDENT METHYLTRANSFERASES SUPERFAMILY PROTEIN"/>
    <property type="match status" value="1"/>
</dbReference>
<evidence type="ECO:0000256" key="1">
    <source>
        <dbReference type="ARBA" id="ARBA00003907"/>
    </source>
</evidence>
<accession>A0A1Y5PIZ3</accession>
<dbReference type="InterPro" id="IPR007213">
    <property type="entry name" value="Ppm1/Ppm2/Tcmp"/>
</dbReference>
<dbReference type="InterPro" id="IPR029063">
    <property type="entry name" value="SAM-dependent_MTases_sf"/>
</dbReference>
<keyword evidence="3 6" id="KW-0489">Methyltransferase</keyword>
<dbReference type="GO" id="GO:0008168">
    <property type="term" value="F:methyltransferase activity"/>
    <property type="evidence" value="ECO:0007669"/>
    <property type="project" value="UniProtKB-UniRule"/>
</dbReference>
<organism evidence="7">
    <name type="scientific">uncultured Mycobacterium sp</name>
    <dbReference type="NCBI Taxonomy" id="171292"/>
    <lineage>
        <taxon>Bacteria</taxon>
        <taxon>Bacillati</taxon>
        <taxon>Actinomycetota</taxon>
        <taxon>Actinomycetes</taxon>
        <taxon>Mycobacteriales</taxon>
        <taxon>Mycobacteriaceae</taxon>
        <taxon>Mycobacterium</taxon>
        <taxon>environmental samples</taxon>
    </lineage>
</organism>
<dbReference type="GO" id="GO:0032259">
    <property type="term" value="P:methylation"/>
    <property type="evidence" value="ECO:0007669"/>
    <property type="project" value="UniProtKB-KW"/>
</dbReference>
<dbReference type="PANTHER" id="PTHR43619">
    <property type="entry name" value="S-ADENOSYL-L-METHIONINE-DEPENDENT METHYLTRANSFERASE YKTD-RELATED"/>
    <property type="match status" value="1"/>
</dbReference>
<dbReference type="EC" id="2.1.1.-" evidence="6"/>
<dbReference type="Gene3D" id="3.40.50.150">
    <property type="entry name" value="Vaccinia Virus protein VP39"/>
    <property type="match status" value="1"/>
</dbReference>
<evidence type="ECO:0000256" key="6">
    <source>
        <dbReference type="RuleBase" id="RU362030"/>
    </source>
</evidence>
<proteinExistence type="inferred from homology"/>
<dbReference type="AlphaFoldDB" id="A0A1Y5PIZ3"/>
<dbReference type="SUPFAM" id="SSF53335">
    <property type="entry name" value="S-adenosyl-L-methionine-dependent methyltransferases"/>
    <property type="match status" value="1"/>
</dbReference>
<name>A0A1Y5PIZ3_9MYCO</name>
<comment type="function">
    <text evidence="1 6">Exhibits S-adenosyl-L-methionine-dependent methyltransferase activity.</text>
</comment>
<dbReference type="InterPro" id="IPR011610">
    <property type="entry name" value="SAM_mthyl_Trfase_ML2640-like"/>
</dbReference>
<evidence type="ECO:0000256" key="2">
    <source>
        <dbReference type="ARBA" id="ARBA00008138"/>
    </source>
</evidence>
<evidence type="ECO:0000256" key="4">
    <source>
        <dbReference type="ARBA" id="ARBA00022679"/>
    </source>
</evidence>
<evidence type="ECO:0000313" key="7">
    <source>
        <dbReference type="EMBL" id="SBS78706.1"/>
    </source>
</evidence>
<dbReference type="EMBL" id="FLQS01000056">
    <property type="protein sequence ID" value="SBS78706.1"/>
    <property type="molecule type" value="Genomic_DNA"/>
</dbReference>